<reference evidence="1 2" key="1">
    <citation type="journal article" date="2010" name="Cell">
        <title>The genome of Naegleria gruberi illuminates early eukaryotic versatility.</title>
        <authorList>
            <person name="Fritz-Laylin L.K."/>
            <person name="Prochnik S.E."/>
            <person name="Ginger M.L."/>
            <person name="Dacks J.B."/>
            <person name="Carpenter M.L."/>
            <person name="Field M.C."/>
            <person name="Kuo A."/>
            <person name="Paredez A."/>
            <person name="Chapman J."/>
            <person name="Pham J."/>
            <person name="Shu S."/>
            <person name="Neupane R."/>
            <person name="Cipriano M."/>
            <person name="Mancuso J."/>
            <person name="Tu H."/>
            <person name="Salamov A."/>
            <person name="Lindquist E."/>
            <person name="Shapiro H."/>
            <person name="Lucas S."/>
            <person name="Grigoriev I.V."/>
            <person name="Cande W.Z."/>
            <person name="Fulton C."/>
            <person name="Rokhsar D.S."/>
            <person name="Dawson S.C."/>
        </authorList>
    </citation>
    <scope>NUCLEOTIDE SEQUENCE [LARGE SCALE GENOMIC DNA]</scope>
    <source>
        <strain evidence="1 2">NEG-M</strain>
    </source>
</reference>
<accession>D2VXL2</accession>
<dbReference type="EMBL" id="GG738907">
    <property type="protein sequence ID" value="EFC38461.1"/>
    <property type="molecule type" value="Genomic_DNA"/>
</dbReference>
<name>D2VXL2_NAEGR</name>
<protein>
    <submittedName>
        <fullName evidence="1">Predicted protein</fullName>
    </submittedName>
</protein>
<dbReference type="Proteomes" id="UP000006671">
    <property type="component" value="Unassembled WGS sequence"/>
</dbReference>
<gene>
    <name evidence="1" type="ORF">NAEGRDRAFT_81615</name>
</gene>
<proteinExistence type="predicted"/>
<dbReference type="VEuPathDB" id="AmoebaDB:NAEGRDRAFT_81615"/>
<dbReference type="InterPro" id="IPR011333">
    <property type="entry name" value="SKP1/BTB/POZ_sf"/>
</dbReference>
<dbReference type="AlphaFoldDB" id="D2VXL2"/>
<dbReference type="SUPFAM" id="SSF50985">
    <property type="entry name" value="RCC1/BLIP-II"/>
    <property type="match status" value="1"/>
</dbReference>
<dbReference type="InParanoid" id="D2VXL2"/>
<dbReference type="RefSeq" id="XP_002671205.1">
    <property type="nucleotide sequence ID" value="XM_002671159.1"/>
</dbReference>
<dbReference type="Gene3D" id="3.30.710.10">
    <property type="entry name" value="Potassium Channel Kv1.1, Chain A"/>
    <property type="match status" value="1"/>
</dbReference>
<sequence>MIKQTSFYACGKGFFQDCLPTCCSSNTTKLPTSATSGISELTKIKLFDHLFHGDEELIKIEIKGLNMIMLTKSGSVYFTNSMIRYPSQFTLPNNNDENHARIFIDCSLATSHALFLTREGHVYSWNLKKKTLDDWSGIKKVEHSFDCRILRVLAFDNGQSYFIGLNMKVYMSEGGGLPKIIDIRKIQLCEEKAFVFGCDKEEQYFKKLDRVRVTNYHEVDQSDENIFLVGEVYTYRYEMGSFVCFNVSNGEKIVDMSCSNNHMIIATNQNRLLAMGHNISGQLGAKHFNTMFYNDNCEMILPFEREEDDKIILATDDNMTLVAHTRLVKKQYMNYPSLFKNIESLTVGNFIPLIELISKDCSNLIKNDNFQSSLNVEEKQLFIKLLEFFSFTLFDFNSIEDESFTDLLHVDFKKDIKSTITTLFLLNDISDIGSRIKETLFLIFVEQISLENVLDSLEQISKYLSMKVLTNSKTSVLMVAVKACFTFMKKNYQSVSGLYKNNPHFQKIDTKVQQCKNSSLLEISITWIDPYECNTPSAEVINNLYNKGELSFIVDHLGERIVKVHKSIISSSPVLGTLTDDVFGNSDSDTYNIFDFVRNSQDSEEEMVLKSNAIEFILQACYMNMKSIDNSDFRQLIHVFLIAHQFQIEHILKYSVHKLLDQMSVDNFENLLYIASMAEQEEWSTDFLDRLTVEYLRNVEPLQVSFQADTEFKKKLLEYSKSFSKTASLSVALPKPTLDKFHFSRQVFFTACNLQSF</sequence>
<organism evidence="2">
    <name type="scientific">Naegleria gruberi</name>
    <name type="common">Amoeba</name>
    <dbReference type="NCBI Taxonomy" id="5762"/>
    <lineage>
        <taxon>Eukaryota</taxon>
        <taxon>Discoba</taxon>
        <taxon>Heterolobosea</taxon>
        <taxon>Tetramitia</taxon>
        <taxon>Eutetramitia</taxon>
        <taxon>Vahlkampfiidae</taxon>
        <taxon>Naegleria</taxon>
    </lineage>
</organism>
<evidence type="ECO:0000313" key="1">
    <source>
        <dbReference type="EMBL" id="EFC38461.1"/>
    </source>
</evidence>
<keyword evidence="2" id="KW-1185">Reference proteome</keyword>
<evidence type="ECO:0000313" key="2">
    <source>
        <dbReference type="Proteomes" id="UP000006671"/>
    </source>
</evidence>
<dbReference type="Gene3D" id="2.130.10.30">
    <property type="entry name" value="Regulator of chromosome condensation 1/beta-lactamase-inhibitor protein II"/>
    <property type="match status" value="1"/>
</dbReference>
<dbReference type="KEGG" id="ngr:NAEGRDRAFT_81615"/>
<dbReference type="InterPro" id="IPR009091">
    <property type="entry name" value="RCC1/BLIP-II"/>
</dbReference>
<dbReference type="GeneID" id="8858305"/>